<dbReference type="AlphaFoldDB" id="A0A8S0VXX1"/>
<accession>A0A8S0VXX1</accession>
<feature type="region of interest" description="Disordered" evidence="1">
    <location>
        <begin position="423"/>
        <end position="447"/>
    </location>
</feature>
<dbReference type="SUPFAM" id="SSF51556">
    <property type="entry name" value="Metallo-dependent hydrolases"/>
    <property type="match status" value="2"/>
</dbReference>
<comment type="caution">
    <text evidence="2">The sequence shown here is derived from an EMBL/GenBank/DDBJ whole genome shotgun (WGS) entry which is preliminary data.</text>
</comment>
<dbReference type="InterPro" id="IPR032466">
    <property type="entry name" value="Metal_Hydrolase"/>
</dbReference>
<proteinExistence type="predicted"/>
<name>A0A8S0VXX1_CYCAE</name>
<organism evidence="2 3">
    <name type="scientific">Cyclocybe aegerita</name>
    <name type="common">Black poplar mushroom</name>
    <name type="synonym">Agrocybe aegerita</name>
    <dbReference type="NCBI Taxonomy" id="1973307"/>
    <lineage>
        <taxon>Eukaryota</taxon>
        <taxon>Fungi</taxon>
        <taxon>Dikarya</taxon>
        <taxon>Basidiomycota</taxon>
        <taxon>Agaricomycotina</taxon>
        <taxon>Agaricomycetes</taxon>
        <taxon>Agaricomycetidae</taxon>
        <taxon>Agaricales</taxon>
        <taxon>Agaricineae</taxon>
        <taxon>Bolbitiaceae</taxon>
        <taxon>Cyclocybe</taxon>
    </lineage>
</organism>
<dbReference type="Gene3D" id="3.20.20.140">
    <property type="entry name" value="Metal-dependent hydrolases"/>
    <property type="match status" value="1"/>
</dbReference>
<reference evidence="2 3" key="1">
    <citation type="submission" date="2020-01" db="EMBL/GenBank/DDBJ databases">
        <authorList>
            <person name="Gupta K D."/>
        </authorList>
    </citation>
    <scope>NUCLEOTIDE SEQUENCE [LARGE SCALE GENOMIC DNA]</scope>
</reference>
<evidence type="ECO:0000313" key="3">
    <source>
        <dbReference type="Proteomes" id="UP000467700"/>
    </source>
</evidence>
<dbReference type="GO" id="GO:0016814">
    <property type="term" value="F:hydrolase activity, acting on carbon-nitrogen (but not peptide) bonds, in cyclic amidines"/>
    <property type="evidence" value="ECO:0007669"/>
    <property type="project" value="TreeGrafter"/>
</dbReference>
<dbReference type="EMBL" id="CACVBS010000033">
    <property type="protein sequence ID" value="CAA7261521.1"/>
    <property type="molecule type" value="Genomic_DNA"/>
</dbReference>
<dbReference type="PANTHER" id="PTHR32027:SF0">
    <property type="entry name" value="CYTOSINE DEAMINASE"/>
    <property type="match status" value="1"/>
</dbReference>
<evidence type="ECO:0000256" key="1">
    <source>
        <dbReference type="SAM" id="MobiDB-lite"/>
    </source>
</evidence>
<feature type="compositionally biased region" description="Polar residues" evidence="1">
    <location>
        <begin position="426"/>
        <end position="439"/>
    </location>
</feature>
<feature type="region of interest" description="Disordered" evidence="1">
    <location>
        <begin position="270"/>
        <end position="297"/>
    </location>
</feature>
<dbReference type="Proteomes" id="UP000467700">
    <property type="component" value="Unassembled WGS sequence"/>
</dbReference>
<sequence>MDPLQPGGDIVVANVHLPFDNKDLATGTWTVKCHDGRVSRVSPFHLDDTRSAESSKSEKLEGRSIIDGNGGLLLPLFCHSHIHLDKCFILDRCGDLVKGDFKEAMRVTKVAKAGFSKQPDDLYSRGARIIRESVEHGVTSMRAHVEVDNSVGFTCLEVAQRLKKDYLGLCDVQIAIFAQEPLFDSVDDEQPGENFILLKDAATRHSVSVIGSAPYVEPSHEQAKANIKLVFDIADDRRVDRIDFHLDYNLHANSEPLIYEVISEVKRRYETGKPDSDDNNGSSENFGPNPSFGKRSCPRITVGHATRLQLFSAEQWRELAEAIHGLPVTFVGLPQSDIYMQGKDFFNGPLGAPRGTLRVPYLAKEYGIEVAMSVNNVENAFTPQGSLDPLSLCTFGVAIFQAATLEDIRSLVRSVTLTSKRAIGPPTSTSMASPQTEGSSEIPADLVPRVGDPADFVILRERKSLQSAVLNPPFDRKTIKSGRLVAERSSTRWIAPCPDIRPS</sequence>
<protein>
    <recommendedName>
        <fullName evidence="4">Metallo-dependent hydrolase</fullName>
    </recommendedName>
</protein>
<dbReference type="PANTHER" id="PTHR32027">
    <property type="entry name" value="CYTOSINE DEAMINASE"/>
    <property type="match status" value="1"/>
</dbReference>
<feature type="compositionally biased region" description="Polar residues" evidence="1">
    <location>
        <begin position="279"/>
        <end position="288"/>
    </location>
</feature>
<evidence type="ECO:0008006" key="4">
    <source>
        <dbReference type="Google" id="ProtNLM"/>
    </source>
</evidence>
<evidence type="ECO:0000313" key="2">
    <source>
        <dbReference type="EMBL" id="CAA7261521.1"/>
    </source>
</evidence>
<dbReference type="InterPro" id="IPR052349">
    <property type="entry name" value="Metallo-hydrolase_Enzymes"/>
</dbReference>
<dbReference type="OrthoDB" id="10266980at2759"/>
<keyword evidence="3" id="KW-1185">Reference proteome</keyword>
<gene>
    <name evidence="2" type="ORF">AAE3_LOCUS3595</name>
</gene>